<proteinExistence type="predicted"/>
<evidence type="ECO:0008006" key="2">
    <source>
        <dbReference type="Google" id="ProtNLM"/>
    </source>
</evidence>
<accession>A0A644XS67</accession>
<dbReference type="AlphaFoldDB" id="A0A644XS67"/>
<sequence>MNKLHTIQPDNIDLISFYDIELKEVEQSIASIDSRQFPQNLNLHENDPMQFMVKMQDLVNQTTQTRAILNQRLSVLDQLFCQKGNDFLAQGKLQDAAVYYNKSIQVNPYYAPAEYQLARMEYNSGNYDTSAFMVNYALLKMSPDPSSQQLLVQLGNTLYTTMLGSGDKFNTEEQFNEAIASFEKAKWLCSSTPGMVCTEQVVKGLAQARYGIYHSYLQVAEKAIQNGRLDIAGNYINQSMEYQKQYSSEIISNNESIQWMGILCKEYVMLGNTLNQKKQYDQAIVEFNKCDSISRVYPTIGEVKGCKSGLCGARNGVYNNLLDGARTKLNADLLDAAEDKCNQAIAYQQMYKDDIASDREAVIVMSSIKEKRYHIAIANGKNYLNGGNQTDASKYFLEARSYQEQYNFRRNDSLDIYIRTAGKPLVTAIVEEGKVQAWGNKLSEARDSYQKATDAIKLFGLEKDKDLDASMSELKNKIFSQECANAEQSYLSFIDKSKKLMRDGDYALASVTLSQAIEVTNKNVLCNIDNSAAYREQNRVKPAMEYQNMMFKTDEYAAQGNYTECVKQINTCGIFYNTNRIDSFGLKHPTVQEYILRGGDVNFVYFGVENFYSQKDYDAAFRMLQELKNRNYPVKFTKTLQTQLGGKMAIRDKIAGVTDYKIQLLKYTEGEKWYAVFVKAYKKSWKKN</sequence>
<protein>
    <recommendedName>
        <fullName evidence="2">Tetratricopeptide repeat protein</fullName>
    </recommendedName>
</protein>
<name>A0A644XS67_9ZZZZ</name>
<dbReference type="Gene3D" id="1.25.40.10">
    <property type="entry name" value="Tetratricopeptide repeat domain"/>
    <property type="match status" value="1"/>
</dbReference>
<dbReference type="InterPro" id="IPR011990">
    <property type="entry name" value="TPR-like_helical_dom_sf"/>
</dbReference>
<dbReference type="PROSITE" id="PS50005">
    <property type="entry name" value="TPR"/>
    <property type="match status" value="1"/>
</dbReference>
<organism evidence="1">
    <name type="scientific">bioreactor metagenome</name>
    <dbReference type="NCBI Taxonomy" id="1076179"/>
    <lineage>
        <taxon>unclassified sequences</taxon>
        <taxon>metagenomes</taxon>
        <taxon>ecological metagenomes</taxon>
    </lineage>
</organism>
<dbReference type="SMART" id="SM00028">
    <property type="entry name" value="TPR"/>
    <property type="match status" value="4"/>
</dbReference>
<gene>
    <name evidence="1" type="ORF">SDC9_65162</name>
</gene>
<dbReference type="EMBL" id="VSSQ01003041">
    <property type="protein sequence ID" value="MPM18747.1"/>
    <property type="molecule type" value="Genomic_DNA"/>
</dbReference>
<reference evidence="1" key="1">
    <citation type="submission" date="2019-08" db="EMBL/GenBank/DDBJ databases">
        <authorList>
            <person name="Kucharzyk K."/>
            <person name="Murdoch R.W."/>
            <person name="Higgins S."/>
            <person name="Loffler F."/>
        </authorList>
    </citation>
    <scope>NUCLEOTIDE SEQUENCE</scope>
</reference>
<comment type="caution">
    <text evidence="1">The sequence shown here is derived from an EMBL/GenBank/DDBJ whole genome shotgun (WGS) entry which is preliminary data.</text>
</comment>
<evidence type="ECO:0000313" key="1">
    <source>
        <dbReference type="EMBL" id="MPM18747.1"/>
    </source>
</evidence>
<dbReference type="InterPro" id="IPR019734">
    <property type="entry name" value="TPR_rpt"/>
</dbReference>
<dbReference type="SUPFAM" id="SSF48452">
    <property type="entry name" value="TPR-like"/>
    <property type="match status" value="1"/>
</dbReference>